<organism evidence="4">
    <name type="scientific">marine metagenome</name>
    <dbReference type="NCBI Taxonomy" id="408172"/>
    <lineage>
        <taxon>unclassified sequences</taxon>
        <taxon>metagenomes</taxon>
        <taxon>ecological metagenomes</taxon>
    </lineage>
</organism>
<accession>A0A381PYI5</accession>
<dbReference type="AlphaFoldDB" id="A0A381PYI5"/>
<dbReference type="InterPro" id="IPR036643">
    <property type="entry name" value="RNApol_insert_sf"/>
</dbReference>
<keyword evidence="1" id="KW-0240">DNA-directed RNA polymerase</keyword>
<dbReference type="Gene3D" id="3.30.1360.10">
    <property type="entry name" value="RNA polymerase, RBP11-like subunit"/>
    <property type="match status" value="1"/>
</dbReference>
<reference evidence="4" key="1">
    <citation type="submission" date="2018-05" db="EMBL/GenBank/DDBJ databases">
        <authorList>
            <person name="Lanie J.A."/>
            <person name="Ng W.-L."/>
            <person name="Kazmierczak K.M."/>
            <person name="Andrzejewski T.M."/>
            <person name="Davidsen T.M."/>
            <person name="Wayne K.J."/>
            <person name="Tettelin H."/>
            <person name="Glass J.I."/>
            <person name="Rusch D."/>
            <person name="Podicherti R."/>
            <person name="Tsui H.-C.T."/>
            <person name="Winkler M.E."/>
        </authorList>
    </citation>
    <scope>NUCLEOTIDE SEQUENCE</scope>
</reference>
<keyword evidence="2" id="KW-0804">Transcription</keyword>
<gene>
    <name evidence="4" type="ORF">METZ01_LOCUS23913</name>
</gene>
<evidence type="ECO:0000313" key="4">
    <source>
        <dbReference type="EMBL" id="SUZ71059.1"/>
    </source>
</evidence>
<dbReference type="GO" id="GO:0003899">
    <property type="term" value="F:DNA-directed RNA polymerase activity"/>
    <property type="evidence" value="ECO:0007669"/>
    <property type="project" value="InterPro"/>
</dbReference>
<feature type="domain" description="DNA-directed RNA polymerase RpoA/D/Rpb3-type" evidence="3">
    <location>
        <begin position="13"/>
        <end position="290"/>
    </location>
</feature>
<dbReference type="Pfam" id="PF01193">
    <property type="entry name" value="RNA_pol_L"/>
    <property type="match status" value="1"/>
</dbReference>
<dbReference type="SUPFAM" id="SSF56553">
    <property type="entry name" value="Insert subdomain of RNA polymerase alpha subunit"/>
    <property type="match status" value="1"/>
</dbReference>
<dbReference type="PANTHER" id="PTHR11800">
    <property type="entry name" value="DNA-DIRECTED RNA POLYMERASE"/>
    <property type="match status" value="1"/>
</dbReference>
<evidence type="ECO:0000256" key="2">
    <source>
        <dbReference type="ARBA" id="ARBA00023163"/>
    </source>
</evidence>
<dbReference type="InterPro" id="IPR036603">
    <property type="entry name" value="RBP11-like"/>
</dbReference>
<name>A0A381PYI5_9ZZZZ</name>
<dbReference type="GO" id="GO:0000428">
    <property type="term" value="C:DNA-directed RNA polymerase complex"/>
    <property type="evidence" value="ECO:0007669"/>
    <property type="project" value="UniProtKB-KW"/>
</dbReference>
<dbReference type="InterPro" id="IPR050518">
    <property type="entry name" value="Rpo3/RPB3_RNA_Pol_subunit"/>
</dbReference>
<protein>
    <recommendedName>
        <fullName evidence="3">DNA-directed RNA polymerase RpoA/D/Rpb3-type domain-containing protein</fullName>
    </recommendedName>
</protein>
<dbReference type="EMBL" id="UINC01001109">
    <property type="protein sequence ID" value="SUZ71059.1"/>
    <property type="molecule type" value="Genomic_DNA"/>
</dbReference>
<dbReference type="Gene3D" id="3.30.70.3110">
    <property type="match status" value="1"/>
</dbReference>
<dbReference type="InterPro" id="IPR022842">
    <property type="entry name" value="RNAP_Rpo3/Rpb3/RPAC1"/>
</dbReference>
<sequence length="295" mass="32918">MVKIEILNETNDRLQLLLSETDRSFANALRRTLISDTPKMAIDSVRFQLGTKEQDDEIWETTGPLPDEMVAQRLAMVPIPTQHDRFHFQHECPNCSELVDDDRGCLECQMIYTCVVFGTEEGKWVTAGDMKYLGEESLEIPAEYKSIPITKLLKGQMIEFYATAVMGRGRDHVKWSPVCGVSFIPRKVGVLKNKTKAKILWDMNLSITAKDFGKDGRLDDIDKVATLGLELHHVGEGTEASREFGDAIVLEEVPGEFILDFETDGSMASRTAFEKASHELAGKFGSLEADLAAAL</sequence>
<dbReference type="GO" id="GO:0046983">
    <property type="term" value="F:protein dimerization activity"/>
    <property type="evidence" value="ECO:0007669"/>
    <property type="project" value="InterPro"/>
</dbReference>
<proteinExistence type="inferred from homology"/>
<dbReference type="InterPro" id="IPR011263">
    <property type="entry name" value="DNA-dir_RNA_pol_RpoA/D/Rpb3"/>
</dbReference>
<dbReference type="SMART" id="SM00662">
    <property type="entry name" value="RPOLD"/>
    <property type="match status" value="1"/>
</dbReference>
<dbReference type="NCBIfam" id="NF001988">
    <property type="entry name" value="PRK00783.1"/>
    <property type="match status" value="1"/>
</dbReference>
<dbReference type="GO" id="GO:0006351">
    <property type="term" value="P:DNA-templated transcription"/>
    <property type="evidence" value="ECO:0007669"/>
    <property type="project" value="InterPro"/>
</dbReference>
<dbReference type="SUPFAM" id="SSF55257">
    <property type="entry name" value="RBP11-like subunits of RNA polymerase"/>
    <property type="match status" value="1"/>
</dbReference>
<dbReference type="Gene3D" id="2.170.120.12">
    <property type="entry name" value="DNA-directed RNA polymerase, insert domain"/>
    <property type="match status" value="1"/>
</dbReference>
<dbReference type="PANTHER" id="PTHR11800:SF2">
    <property type="entry name" value="DNA-DIRECTED RNA POLYMERASE II SUBUNIT RPB3"/>
    <property type="match status" value="1"/>
</dbReference>
<evidence type="ECO:0000259" key="3">
    <source>
        <dbReference type="SMART" id="SM00662"/>
    </source>
</evidence>
<evidence type="ECO:0000256" key="1">
    <source>
        <dbReference type="ARBA" id="ARBA00022478"/>
    </source>
</evidence>
<dbReference type="HAMAP" id="MF_00320">
    <property type="entry name" value="RNApol_arch_Rpo3"/>
    <property type="match status" value="1"/>
</dbReference>